<evidence type="ECO:0000259" key="8">
    <source>
        <dbReference type="Pfam" id="PF14738"/>
    </source>
</evidence>
<comment type="subcellular location">
    <subcellularLocation>
        <location evidence="1">Cytoplasm</location>
        <location evidence="1">Cytoskeleton</location>
        <location evidence="1">Cilium axoneme</location>
    </subcellularLocation>
</comment>
<evidence type="ECO:0000256" key="4">
    <source>
        <dbReference type="ARBA" id="ARBA00023273"/>
    </source>
</evidence>
<dbReference type="InterPro" id="IPR026720">
    <property type="entry name" value="CFAP91"/>
</dbReference>
<dbReference type="InterPro" id="IPR032840">
    <property type="entry name" value="CFAP91_dom"/>
</dbReference>
<evidence type="ECO:0000256" key="3">
    <source>
        <dbReference type="ARBA" id="ARBA00023212"/>
    </source>
</evidence>
<feature type="region of interest" description="Disordered" evidence="7">
    <location>
        <begin position="62"/>
        <end position="107"/>
    </location>
</feature>
<organism evidence="9 10">
    <name type="scientific">Tribonema minus</name>
    <dbReference type="NCBI Taxonomy" id="303371"/>
    <lineage>
        <taxon>Eukaryota</taxon>
        <taxon>Sar</taxon>
        <taxon>Stramenopiles</taxon>
        <taxon>Ochrophyta</taxon>
        <taxon>PX clade</taxon>
        <taxon>Xanthophyceae</taxon>
        <taxon>Tribonematales</taxon>
        <taxon>Tribonemataceae</taxon>
        <taxon>Tribonema</taxon>
    </lineage>
</organism>
<evidence type="ECO:0000256" key="1">
    <source>
        <dbReference type="ARBA" id="ARBA00004430"/>
    </source>
</evidence>
<dbReference type="Pfam" id="PF14738">
    <property type="entry name" value="CFAP91"/>
    <property type="match status" value="1"/>
</dbReference>
<keyword evidence="4" id="KW-0966">Cell projection</keyword>
<evidence type="ECO:0000256" key="2">
    <source>
        <dbReference type="ARBA" id="ARBA00022490"/>
    </source>
</evidence>
<evidence type="ECO:0000256" key="7">
    <source>
        <dbReference type="SAM" id="MobiDB-lite"/>
    </source>
</evidence>
<reference evidence="9" key="1">
    <citation type="submission" date="2021-02" db="EMBL/GenBank/DDBJ databases">
        <title>First Annotated Genome of the Yellow-green Alga Tribonema minus.</title>
        <authorList>
            <person name="Mahan K.M."/>
        </authorList>
    </citation>
    <scope>NUCLEOTIDE SEQUENCE</scope>
    <source>
        <strain evidence="9">UTEX B ZZ1240</strain>
    </source>
</reference>
<dbReference type="PANTHER" id="PTHR22455">
    <property type="entry name" value="CILIA- AND FLAGELLA-ASSOCIATED PROTEIN 91"/>
    <property type="match status" value="1"/>
</dbReference>
<evidence type="ECO:0000313" key="9">
    <source>
        <dbReference type="EMBL" id="KAG5186888.1"/>
    </source>
</evidence>
<feature type="domain" description="CFAP91" evidence="8">
    <location>
        <begin position="87"/>
        <end position="240"/>
    </location>
</feature>
<accession>A0A835ZDB6</accession>
<keyword evidence="10" id="KW-1185">Reference proteome</keyword>
<dbReference type="OrthoDB" id="567787at2759"/>
<dbReference type="Proteomes" id="UP000664859">
    <property type="component" value="Unassembled WGS sequence"/>
</dbReference>
<evidence type="ECO:0000256" key="5">
    <source>
        <dbReference type="ARBA" id="ARBA00029468"/>
    </source>
</evidence>
<dbReference type="PANTHER" id="PTHR22455:SF10">
    <property type="entry name" value="CILIA- AND FLAGELLA-ASSOCIATED PROTEIN 91"/>
    <property type="match status" value="1"/>
</dbReference>
<keyword evidence="3" id="KW-0206">Cytoskeleton</keyword>
<comment type="similarity">
    <text evidence="5">Belongs to the CFAP91 family.</text>
</comment>
<evidence type="ECO:0000256" key="6">
    <source>
        <dbReference type="ARBA" id="ARBA00029555"/>
    </source>
</evidence>
<evidence type="ECO:0000313" key="10">
    <source>
        <dbReference type="Proteomes" id="UP000664859"/>
    </source>
</evidence>
<dbReference type="EMBL" id="JAFCMP010000101">
    <property type="protein sequence ID" value="KAG5186888.1"/>
    <property type="molecule type" value="Genomic_DNA"/>
</dbReference>
<comment type="caution">
    <text evidence="9">The sequence shown here is derived from an EMBL/GenBank/DDBJ whole genome shotgun (WGS) entry which is preliminary data.</text>
</comment>
<keyword evidence="2" id="KW-0963">Cytoplasm</keyword>
<name>A0A835ZDB6_9STRA</name>
<dbReference type="AlphaFoldDB" id="A0A835ZDB6"/>
<sequence>MSRFHVMESRALDHRYDTVFASPLQDNAAYKAKRPSLDASGGVGGRNTYKYFKRPIVPLLNAASPNVGDPKKPPTPEEEPYTREAGTQTLYRESDAQTDPYSPEFAVPEGVSEPELLMLQGLGAGAGLPVGLQEVELLEHARERRRVEASLPPSTDEASLMLRKKLMEEQEVRELRLRASELDRIAERRLEVLRRAMAERDQGNQFLAEQRIEALRQRKVQERERQRHQTQHRRLKVLRKLAKARESMDKKLRGSETRKKRDIIADYADFGSGVYAPVQREGRRLDRDAAKFDILQKTAPITTYQKAASLHSKARREALAASAELAKLDALFRSRRMAAEGLFDDAPKLGTTALGATALGGTMLGATASLQSTVGSTWRRKAQRVERPETPRVEAAAESEDAAARAVLLLQRLLRGRAVQNAMFQGRAKFRELIAELRVADQIEHDGAFQESAVAEAAAARKEAVRFAAMEAMAGSVISAVVQALQEQPL</sequence>
<proteinExistence type="inferred from homology"/>
<dbReference type="GO" id="GO:0005930">
    <property type="term" value="C:axoneme"/>
    <property type="evidence" value="ECO:0007669"/>
    <property type="project" value="UniProtKB-SubCell"/>
</dbReference>
<gene>
    <name evidence="9" type="ORF">JKP88DRAFT_308629</name>
</gene>
<protein>
    <recommendedName>
        <fullName evidence="6">Cilia- and flagella-associated protein 91</fullName>
    </recommendedName>
</protein>